<dbReference type="GO" id="GO:0034464">
    <property type="term" value="C:BBSome"/>
    <property type="evidence" value="ECO:0007669"/>
    <property type="project" value="InterPro"/>
</dbReference>
<proteinExistence type="predicted"/>
<dbReference type="GO" id="GO:0005813">
    <property type="term" value="C:centrosome"/>
    <property type="evidence" value="ECO:0007669"/>
    <property type="project" value="TreeGrafter"/>
</dbReference>
<dbReference type="WBParaSite" id="PSU_v2.g1223.t1">
    <property type="protein sequence ID" value="PSU_v2.g1223.t1"/>
    <property type="gene ID" value="PSU_v2.g1223"/>
</dbReference>
<dbReference type="Pfam" id="PF23304">
    <property type="entry name" value="GAE_BBS1"/>
    <property type="match status" value="1"/>
</dbReference>
<organism evidence="3 4">
    <name type="scientific">Panagrolaimus superbus</name>
    <dbReference type="NCBI Taxonomy" id="310955"/>
    <lineage>
        <taxon>Eukaryota</taxon>
        <taxon>Metazoa</taxon>
        <taxon>Ecdysozoa</taxon>
        <taxon>Nematoda</taxon>
        <taxon>Chromadorea</taxon>
        <taxon>Rhabditida</taxon>
        <taxon>Tylenchina</taxon>
        <taxon>Panagrolaimomorpha</taxon>
        <taxon>Panagrolaimoidea</taxon>
        <taxon>Panagrolaimidae</taxon>
        <taxon>Panagrolaimus</taxon>
    </lineage>
</organism>
<dbReference type="GO" id="GO:0005119">
    <property type="term" value="F:smoothened binding"/>
    <property type="evidence" value="ECO:0007669"/>
    <property type="project" value="TreeGrafter"/>
</dbReference>
<feature type="domain" description="Bardet-Biedl syndrome 1 protein GAE" evidence="2">
    <location>
        <begin position="377"/>
        <end position="446"/>
    </location>
</feature>
<dbReference type="Pfam" id="PF14779">
    <property type="entry name" value="BBS1"/>
    <property type="match status" value="1"/>
</dbReference>
<dbReference type="GO" id="GO:1905515">
    <property type="term" value="P:non-motile cilium assembly"/>
    <property type="evidence" value="ECO:0007669"/>
    <property type="project" value="InterPro"/>
</dbReference>
<evidence type="ECO:0000259" key="1">
    <source>
        <dbReference type="Pfam" id="PF14779"/>
    </source>
</evidence>
<protein>
    <submittedName>
        <fullName evidence="4">Bardet-Biedl syndrome 1 N-terminal domain-containing protein</fullName>
    </submittedName>
</protein>
<evidence type="ECO:0000313" key="3">
    <source>
        <dbReference type="Proteomes" id="UP000887577"/>
    </source>
</evidence>
<feature type="domain" description="Bardet-Biedl syndrome 1 N-terminal" evidence="1">
    <location>
        <begin position="17"/>
        <end position="147"/>
    </location>
</feature>
<dbReference type="AlphaFoldDB" id="A0A914XYE6"/>
<evidence type="ECO:0000259" key="2">
    <source>
        <dbReference type="Pfam" id="PF23304"/>
    </source>
</evidence>
<dbReference type="GO" id="GO:0005930">
    <property type="term" value="C:axoneme"/>
    <property type="evidence" value="ECO:0007669"/>
    <property type="project" value="TreeGrafter"/>
</dbReference>
<keyword evidence="3" id="KW-1185">Reference proteome</keyword>
<accession>A0A914XYE6</accession>
<dbReference type="GO" id="GO:0061512">
    <property type="term" value="P:protein localization to cilium"/>
    <property type="evidence" value="ECO:0007669"/>
    <property type="project" value="TreeGrafter"/>
</dbReference>
<dbReference type="PANTHER" id="PTHR20870:SF0">
    <property type="entry name" value="BARDET-BIEDL SYNDROME 1 PROTEIN"/>
    <property type="match status" value="1"/>
</dbReference>
<reference evidence="4" key="1">
    <citation type="submission" date="2022-11" db="UniProtKB">
        <authorList>
            <consortium name="WormBaseParasite"/>
        </authorList>
    </citation>
    <scope>IDENTIFICATION</scope>
</reference>
<name>A0A914XYE6_9BILA</name>
<dbReference type="InterPro" id="IPR056419">
    <property type="entry name" value="GAE_BBS1"/>
</dbReference>
<sequence>MKLLGNSDSEFLTPKKWVRLLFEPDTGIESIKDCVSTNDITGDGDHKLVIVDFAETQCRLKLLKGLNFMTDAHLPDEPAGVVTFYSEDSQMPCVAVAIGNSLLIYRNMKPYYRCNVEPVDLNPSEISLWNAAMEKQIGVSTLVEGLTGTPDKIVCIGEFDSEWRLFVAIREGDCTILRKKPSNSNILRTNLNLRNYVTAICQTQTQIVIACRNNQLIFSIIDLEAFHYRPRLYSGALVAFRNRIDLYIDGQVIDTLKFDCPIKWLKYGKMGREEAVLIVGHKDTAIGLHVFRRTAVLENSKQQAGPPDAQTRRMNVPKKTKIYVEQCIRERENTSRIFTTYQRDLFMLRLQISRSFAEMTNKNAGMLPTKDSEKLDVNLELNGFGPNFRINLTITPSMELPFHKRWIAFSYDKNEYKMDADLIPLSRIISNATMSYTNSVECENRKAPLWMTKFEMPVSEQSFV</sequence>
<dbReference type="Proteomes" id="UP000887577">
    <property type="component" value="Unplaced"/>
</dbReference>
<dbReference type="GO" id="GO:0005113">
    <property type="term" value="F:patched binding"/>
    <property type="evidence" value="ECO:0007669"/>
    <property type="project" value="TreeGrafter"/>
</dbReference>
<dbReference type="InterPro" id="IPR032728">
    <property type="entry name" value="BBS1_N"/>
</dbReference>
<dbReference type="PANTHER" id="PTHR20870">
    <property type="entry name" value="BARDET-BIEDL SYNDROME 1 PROTEIN"/>
    <property type="match status" value="1"/>
</dbReference>
<evidence type="ECO:0000313" key="4">
    <source>
        <dbReference type="WBParaSite" id="PSU_v2.g1223.t1"/>
    </source>
</evidence>
<dbReference type="InterPro" id="IPR028784">
    <property type="entry name" value="BBS1"/>
</dbReference>